<dbReference type="InterPro" id="IPR036397">
    <property type="entry name" value="RNaseH_sf"/>
</dbReference>
<dbReference type="CDD" id="cd09274">
    <property type="entry name" value="RNase_HI_RT_Ty3"/>
    <property type="match status" value="1"/>
</dbReference>
<dbReference type="FunFam" id="1.10.340.70:FF:000001">
    <property type="entry name" value="Retrovirus-related Pol polyprotein from transposon gypsy-like Protein"/>
    <property type="match status" value="1"/>
</dbReference>
<reference evidence="9 10" key="1">
    <citation type="journal article" date="2021" name="Elife">
        <title>Chloroplast acquisition without the gene transfer in kleptoplastic sea slugs, Plakobranchus ocellatus.</title>
        <authorList>
            <person name="Maeda T."/>
            <person name="Takahashi S."/>
            <person name="Yoshida T."/>
            <person name="Shimamura S."/>
            <person name="Takaki Y."/>
            <person name="Nagai Y."/>
            <person name="Toyoda A."/>
            <person name="Suzuki Y."/>
            <person name="Arimoto A."/>
            <person name="Ishii H."/>
            <person name="Satoh N."/>
            <person name="Nishiyama T."/>
            <person name="Hasebe M."/>
            <person name="Maruyama T."/>
            <person name="Minagawa J."/>
            <person name="Obokata J."/>
            <person name="Shigenobu S."/>
        </authorList>
    </citation>
    <scope>NUCLEOTIDE SEQUENCE [LARGE SCALE GENOMIC DNA]</scope>
</reference>
<dbReference type="GO" id="GO:0003964">
    <property type="term" value="F:RNA-directed DNA polymerase activity"/>
    <property type="evidence" value="ECO:0007669"/>
    <property type="project" value="UniProtKB-KW"/>
</dbReference>
<keyword evidence="3" id="KW-0540">Nuclease</keyword>
<accession>A0AAV4IQE6</accession>
<dbReference type="InterPro" id="IPR043502">
    <property type="entry name" value="DNA/RNA_pol_sf"/>
</dbReference>
<evidence type="ECO:0000313" key="9">
    <source>
        <dbReference type="EMBL" id="GFS12764.1"/>
    </source>
</evidence>
<organism evidence="9 10">
    <name type="scientific">Elysia marginata</name>
    <dbReference type="NCBI Taxonomy" id="1093978"/>
    <lineage>
        <taxon>Eukaryota</taxon>
        <taxon>Metazoa</taxon>
        <taxon>Spiralia</taxon>
        <taxon>Lophotrochozoa</taxon>
        <taxon>Mollusca</taxon>
        <taxon>Gastropoda</taxon>
        <taxon>Heterobranchia</taxon>
        <taxon>Euthyneura</taxon>
        <taxon>Panpulmonata</taxon>
        <taxon>Sacoglossa</taxon>
        <taxon>Placobranchoidea</taxon>
        <taxon>Plakobranchidae</taxon>
        <taxon>Elysia</taxon>
    </lineage>
</organism>
<dbReference type="InterPro" id="IPR001584">
    <property type="entry name" value="Integrase_cat-core"/>
</dbReference>
<keyword evidence="6" id="KW-0695">RNA-directed DNA polymerase</keyword>
<dbReference type="InterPro" id="IPR050951">
    <property type="entry name" value="Retrovirus_Pol_polyprotein"/>
</dbReference>
<dbReference type="Proteomes" id="UP000762676">
    <property type="component" value="Unassembled WGS sequence"/>
</dbReference>
<evidence type="ECO:0000256" key="3">
    <source>
        <dbReference type="ARBA" id="ARBA00022722"/>
    </source>
</evidence>
<comment type="caution">
    <text evidence="9">The sequence shown here is derived from an EMBL/GenBank/DDBJ whole genome shotgun (WGS) entry which is preliminary data.</text>
</comment>
<keyword evidence="5" id="KW-0378">Hydrolase</keyword>
<keyword evidence="2" id="KW-0548">Nucleotidyltransferase</keyword>
<evidence type="ECO:0000256" key="5">
    <source>
        <dbReference type="ARBA" id="ARBA00022801"/>
    </source>
</evidence>
<keyword evidence="1" id="KW-0808">Transferase</keyword>
<dbReference type="Gene3D" id="1.10.340.70">
    <property type="match status" value="1"/>
</dbReference>
<dbReference type="AlphaFoldDB" id="A0AAV4IQE6"/>
<dbReference type="InterPro" id="IPR041588">
    <property type="entry name" value="Integrase_H2C2"/>
</dbReference>
<name>A0AAV4IQE6_9GAST</name>
<dbReference type="SUPFAM" id="SSF56672">
    <property type="entry name" value="DNA/RNA polymerases"/>
    <property type="match status" value="1"/>
</dbReference>
<feature type="region of interest" description="Disordered" evidence="7">
    <location>
        <begin position="440"/>
        <end position="527"/>
    </location>
</feature>
<feature type="region of interest" description="Disordered" evidence="7">
    <location>
        <begin position="318"/>
        <end position="337"/>
    </location>
</feature>
<feature type="compositionally biased region" description="Low complexity" evidence="7">
    <location>
        <begin position="474"/>
        <end position="484"/>
    </location>
</feature>
<dbReference type="GO" id="GO:0004519">
    <property type="term" value="F:endonuclease activity"/>
    <property type="evidence" value="ECO:0007669"/>
    <property type="project" value="UniProtKB-KW"/>
</dbReference>
<keyword evidence="10" id="KW-1185">Reference proteome</keyword>
<feature type="region of interest" description="Disordered" evidence="7">
    <location>
        <begin position="402"/>
        <end position="423"/>
    </location>
</feature>
<dbReference type="PANTHER" id="PTHR37984">
    <property type="entry name" value="PROTEIN CBG26694"/>
    <property type="match status" value="1"/>
</dbReference>
<sequence>MENYSSRKLELLALKWAVTEKLRSYLLGAKFKVYTDKNPLCHLRTAKLGATEQRWQGEIAAFDFDIVYRPGKHNANADTFSRYPAGNPEEEETDVKSINSLQWNRLRLYNGELVRIVYGPEGEIQQVVLPQLKCQEACRLAHDMSGHQGPERTLQTLRKRFFWVGMHHDVFDYCRRCHRCQVAKAPAQTIFRAPAHITANYPLEMIAVDFTQMEMSSDGRDTVLVITDVFSKWAMAVPVRDQTAKTVVKVLIEEGFTVFGATARIHSDQGRAFEAEVVRELCDHYGIEKSRTDLYNPRSKEYLQRHLQRLEYLRTSAESSINKNNQRRDQSQPQHVQRLRVGDKVLIKQHPPGRNKIQAKYSSNLHTVVSTPEIGGTYIVKDDATQKERVVTATTRDVVPDDGVRPLTYRRQHGRSPGERTYVVDLSAGPGERYHVRCDLTQPEISSKDDDVADNRGRSRIPMRSRPESPESQPGGVRRVPSRIPVRRSPVKMDQPDVDEAARSDVPPIPRTSPELRRSSRLARKLN</sequence>
<evidence type="ECO:0000256" key="6">
    <source>
        <dbReference type="ARBA" id="ARBA00022918"/>
    </source>
</evidence>
<proteinExistence type="predicted"/>
<feature type="domain" description="Integrase catalytic" evidence="8">
    <location>
        <begin position="198"/>
        <end position="360"/>
    </location>
</feature>
<evidence type="ECO:0000313" key="10">
    <source>
        <dbReference type="Proteomes" id="UP000762676"/>
    </source>
</evidence>
<gene>
    <name evidence="9" type="ORF">ElyMa_006706200</name>
</gene>
<evidence type="ECO:0000256" key="4">
    <source>
        <dbReference type="ARBA" id="ARBA00022759"/>
    </source>
</evidence>
<dbReference type="EMBL" id="BMAT01013420">
    <property type="protein sequence ID" value="GFS12764.1"/>
    <property type="molecule type" value="Genomic_DNA"/>
</dbReference>
<dbReference type="SUPFAM" id="SSF53098">
    <property type="entry name" value="Ribonuclease H-like"/>
    <property type="match status" value="1"/>
</dbReference>
<evidence type="ECO:0000259" key="8">
    <source>
        <dbReference type="PROSITE" id="PS50994"/>
    </source>
</evidence>
<dbReference type="Pfam" id="PF00665">
    <property type="entry name" value="rve"/>
    <property type="match status" value="1"/>
</dbReference>
<dbReference type="PANTHER" id="PTHR37984:SF15">
    <property type="entry name" value="INTEGRASE CATALYTIC DOMAIN-CONTAINING PROTEIN"/>
    <property type="match status" value="1"/>
</dbReference>
<protein>
    <submittedName>
        <fullName evidence="9">Pol polyprotein</fullName>
    </submittedName>
</protein>
<dbReference type="GO" id="GO:0016787">
    <property type="term" value="F:hydrolase activity"/>
    <property type="evidence" value="ECO:0007669"/>
    <property type="project" value="UniProtKB-KW"/>
</dbReference>
<dbReference type="Pfam" id="PF17917">
    <property type="entry name" value="RT_RNaseH"/>
    <property type="match status" value="1"/>
</dbReference>
<evidence type="ECO:0000256" key="1">
    <source>
        <dbReference type="ARBA" id="ARBA00022679"/>
    </source>
</evidence>
<dbReference type="Gene3D" id="3.30.420.10">
    <property type="entry name" value="Ribonuclease H-like superfamily/Ribonuclease H"/>
    <property type="match status" value="1"/>
</dbReference>
<dbReference type="InterPro" id="IPR041373">
    <property type="entry name" value="RT_RNaseH"/>
</dbReference>
<dbReference type="PROSITE" id="PS50994">
    <property type="entry name" value="INTEGRASE"/>
    <property type="match status" value="1"/>
</dbReference>
<dbReference type="GO" id="GO:0003676">
    <property type="term" value="F:nucleic acid binding"/>
    <property type="evidence" value="ECO:0007669"/>
    <property type="project" value="InterPro"/>
</dbReference>
<feature type="compositionally biased region" description="Basic and acidic residues" evidence="7">
    <location>
        <begin position="446"/>
        <end position="457"/>
    </location>
</feature>
<evidence type="ECO:0000256" key="7">
    <source>
        <dbReference type="SAM" id="MobiDB-lite"/>
    </source>
</evidence>
<keyword evidence="4" id="KW-0255">Endonuclease</keyword>
<dbReference type="GO" id="GO:0015074">
    <property type="term" value="P:DNA integration"/>
    <property type="evidence" value="ECO:0007669"/>
    <property type="project" value="InterPro"/>
</dbReference>
<evidence type="ECO:0000256" key="2">
    <source>
        <dbReference type="ARBA" id="ARBA00022695"/>
    </source>
</evidence>
<dbReference type="Pfam" id="PF17921">
    <property type="entry name" value="Integrase_H2C2"/>
    <property type="match status" value="1"/>
</dbReference>
<dbReference type="InterPro" id="IPR012337">
    <property type="entry name" value="RNaseH-like_sf"/>
</dbReference>